<dbReference type="GO" id="GO:0007602">
    <property type="term" value="P:phototransduction"/>
    <property type="evidence" value="ECO:0007669"/>
    <property type="project" value="UniProtKB-KW"/>
</dbReference>
<feature type="compositionally biased region" description="Low complexity" evidence="16">
    <location>
        <begin position="353"/>
        <end position="367"/>
    </location>
</feature>
<keyword evidence="10 17" id="KW-0472">Membrane</keyword>
<keyword evidence="5 17" id="KW-0812">Transmembrane</keyword>
<evidence type="ECO:0000256" key="2">
    <source>
        <dbReference type="ARBA" id="ARBA00008130"/>
    </source>
</evidence>
<dbReference type="Pfam" id="PF01036">
    <property type="entry name" value="Bac_rhodopsin"/>
    <property type="match status" value="1"/>
</dbReference>
<evidence type="ECO:0000256" key="16">
    <source>
        <dbReference type="SAM" id="MobiDB-lite"/>
    </source>
</evidence>
<keyword evidence="8" id="KW-0157">Chromophore</keyword>
<dbReference type="GO" id="GO:0006351">
    <property type="term" value="P:DNA-templated transcription"/>
    <property type="evidence" value="ECO:0007669"/>
    <property type="project" value="InterPro"/>
</dbReference>
<feature type="region of interest" description="Disordered" evidence="16">
    <location>
        <begin position="351"/>
        <end position="427"/>
    </location>
</feature>
<evidence type="ECO:0000313" key="19">
    <source>
        <dbReference type="EMBL" id="RSL91531.1"/>
    </source>
</evidence>
<dbReference type="Proteomes" id="UP000287972">
    <property type="component" value="Unassembled WGS sequence"/>
</dbReference>
<dbReference type="AlphaFoldDB" id="A0A428SP68"/>
<feature type="compositionally biased region" description="Polar residues" evidence="16">
    <location>
        <begin position="397"/>
        <end position="412"/>
    </location>
</feature>
<keyword evidence="13" id="KW-0539">Nucleus</keyword>
<dbReference type="GO" id="GO:0003677">
    <property type="term" value="F:DNA binding"/>
    <property type="evidence" value="ECO:0007669"/>
    <property type="project" value="InterPro"/>
</dbReference>
<dbReference type="PRINTS" id="PR00251">
    <property type="entry name" value="BACTRLOPSIN"/>
</dbReference>
<reference evidence="19 20" key="1">
    <citation type="submission" date="2017-06" db="EMBL/GenBank/DDBJ databases">
        <title>Comparative genomic analysis of Ambrosia Fusariam Clade fungi.</title>
        <authorList>
            <person name="Stajich J.E."/>
            <person name="Carrillo J."/>
            <person name="Kijimoto T."/>
            <person name="Eskalen A."/>
            <person name="O'Donnell K."/>
            <person name="Kasson M."/>
        </authorList>
    </citation>
    <scope>NUCLEOTIDE SEQUENCE [LARGE SCALE GENOMIC DNA]</scope>
    <source>
        <strain evidence="19 20">NRRL62606</strain>
    </source>
</reference>
<accession>A0A428SP68</accession>
<name>A0A428SP68_9HYPO</name>
<dbReference type="SUPFAM" id="SSF81321">
    <property type="entry name" value="Family A G protein-coupled receptor-like"/>
    <property type="match status" value="1"/>
</dbReference>
<dbReference type="InterPro" id="IPR001425">
    <property type="entry name" value="Arc/bac/fun_rhodopsins"/>
</dbReference>
<dbReference type="GO" id="GO:0009881">
    <property type="term" value="F:photoreceptor activity"/>
    <property type="evidence" value="ECO:0007669"/>
    <property type="project" value="UniProtKB-KW"/>
</dbReference>
<evidence type="ECO:0000256" key="8">
    <source>
        <dbReference type="ARBA" id="ARBA00022991"/>
    </source>
</evidence>
<keyword evidence="6" id="KW-0681">Retinal protein</keyword>
<feature type="transmembrane region" description="Helical" evidence="17">
    <location>
        <begin position="145"/>
        <end position="166"/>
    </location>
</feature>
<evidence type="ECO:0000256" key="6">
    <source>
        <dbReference type="ARBA" id="ARBA00022925"/>
    </source>
</evidence>
<keyword evidence="12" id="KW-0325">Glycoprotein</keyword>
<sequence length="999" mass="110403">MDSVIEAIKTKPVGPIPTVIPEPTHYQTAGHNGIRALWVLFFMMVVASAVFALLSWNVAVQRRIFYFLTTLTTIISALAYFAMASGHASTFNCVSVRDHHKHVPDTFHDVCRQVYWARFVDWAITTPILVLELCLLAGVDGAHTVMAMVANVIMMLTGLFAAIGHAHTAQKWGWYAISCIAYLFTIWHVSIHGARASRARGTKVSRLFGSLATFALILWTIYVVVWGAAGGAWRVKVGTEIIIYAVLDVLAKAILGLWLITAARQNRETTPEVGGYWAHGAGTEGAIRIGDDEEGAHTALMVQNQMNRRRCLRAFDAQAQYHVRDAKGRGMNATSDLKICGQPYLQSLEARVQEQSLQEQSLQPRQPAMTPPRSTMPSDQLSSIDPAILSPTERSSHTQSHSDTAGSSTQVPCQVDPALDSPEFNRNPLVDNGEVFARDPHGKFWYMGPTSSWAFCRRVLAIIGSCMPKPEPPVYPWDLETINLTWTPVGLYDQPDVSGLPSCEYALYLLSTVQYHLGSLYEIIDHESFREQVERFYQDPAGEAYRSRFWYAQFLLVLAFGEAFLSTGSNKGVPGIKHASRGLSLIPSLIPLDKDKVSLAVVQAHCLAALYLQAVDLRLMAFQIIGQGLRLAIIEGWHRHMPPEDVGEQHSKRCNTIFWISYIIDREYGPLVGAPSSIRDEDITTKLPSDIDGSLRADALTLQIRMSRLTATILNGVYGVDRNFDGTLLNDTQSVLHSLADVSRDISAFLETRLHETNIRSSKIATRLILSYHHCVVLTTRPLVMCVLQRRLTGSDGDRTIPDGPISSLLQSCVHSALNILKTLRALGDENLLDSFLPFQMETVFSSAFLLYVIDAVSPGFVPDQTWLATAHGIFDTMIAKGSPATPLRKRELQRLEQIMTSYLGSGSQMDPSPLQFQEEPIIRRGMDTVDQPAAEDVAYVDETSPWGLLGSHGGYILSPGEIMQLAEGLNMEDFMVTPEEGVALGGHGQVETTRDTGP</sequence>
<feature type="compositionally biased region" description="Polar residues" evidence="16">
    <location>
        <begin position="372"/>
        <end position="383"/>
    </location>
</feature>
<dbReference type="GO" id="GO:0005783">
    <property type="term" value="C:endoplasmic reticulum"/>
    <property type="evidence" value="ECO:0007669"/>
    <property type="project" value="TreeGrafter"/>
</dbReference>
<dbReference type="InterPro" id="IPR007219">
    <property type="entry name" value="XnlR_reg_dom"/>
</dbReference>
<keyword evidence="9" id="KW-0346">Stress response</keyword>
<feature type="transmembrane region" description="Helical" evidence="17">
    <location>
        <begin position="36"/>
        <end position="57"/>
    </location>
</feature>
<evidence type="ECO:0000256" key="7">
    <source>
        <dbReference type="ARBA" id="ARBA00022989"/>
    </source>
</evidence>
<evidence type="ECO:0000256" key="10">
    <source>
        <dbReference type="ARBA" id="ARBA00023136"/>
    </source>
</evidence>
<keyword evidence="3" id="KW-0600">Photoreceptor protein</keyword>
<feature type="transmembrane region" description="Helical" evidence="17">
    <location>
        <begin position="241"/>
        <end position="260"/>
    </location>
</feature>
<dbReference type="SMART" id="SM01021">
    <property type="entry name" value="Bac_rhodopsin"/>
    <property type="match status" value="1"/>
</dbReference>
<evidence type="ECO:0000256" key="13">
    <source>
        <dbReference type="ARBA" id="ARBA00023242"/>
    </source>
</evidence>
<dbReference type="FunFam" id="1.20.1070.10:FF:000160">
    <property type="entry name" value="Related to Opsin-1"/>
    <property type="match status" value="1"/>
</dbReference>
<dbReference type="GO" id="GO:0005886">
    <property type="term" value="C:plasma membrane"/>
    <property type="evidence" value="ECO:0007669"/>
    <property type="project" value="TreeGrafter"/>
</dbReference>
<dbReference type="EMBL" id="NKCL01000002">
    <property type="protein sequence ID" value="RSL91531.1"/>
    <property type="molecule type" value="Genomic_DNA"/>
</dbReference>
<evidence type="ECO:0000256" key="4">
    <source>
        <dbReference type="ARBA" id="ARBA00022606"/>
    </source>
</evidence>
<feature type="transmembrane region" description="Helical" evidence="17">
    <location>
        <begin position="172"/>
        <end position="195"/>
    </location>
</feature>
<dbReference type="CDD" id="cd12148">
    <property type="entry name" value="fungal_TF_MHR"/>
    <property type="match status" value="1"/>
</dbReference>
<keyword evidence="7 17" id="KW-1133">Transmembrane helix</keyword>
<comment type="similarity">
    <text evidence="2">Belongs to the archaeal/bacterial/fungal opsin family.</text>
</comment>
<evidence type="ECO:0000256" key="3">
    <source>
        <dbReference type="ARBA" id="ARBA00022543"/>
    </source>
</evidence>
<gene>
    <name evidence="19" type="ORF">CEP51_000182</name>
</gene>
<evidence type="ECO:0000256" key="9">
    <source>
        <dbReference type="ARBA" id="ARBA00023016"/>
    </source>
</evidence>
<keyword evidence="20" id="KW-1185">Reference proteome</keyword>
<dbReference type="CDD" id="cd15028">
    <property type="entry name" value="7tm_Opsin-1_euk"/>
    <property type="match status" value="1"/>
</dbReference>
<evidence type="ECO:0000256" key="15">
    <source>
        <dbReference type="ARBA" id="ARBA00078035"/>
    </source>
</evidence>
<dbReference type="SMART" id="SM00906">
    <property type="entry name" value="Fungal_trans"/>
    <property type="match status" value="1"/>
</dbReference>
<dbReference type="Gene3D" id="1.20.1070.10">
    <property type="entry name" value="Rhodopsin 7-helix transmembrane proteins"/>
    <property type="match status" value="1"/>
</dbReference>
<dbReference type="PANTHER" id="PTHR28286">
    <property type="match status" value="1"/>
</dbReference>
<protein>
    <recommendedName>
        <fullName evidence="14">Opsin-like protein carO</fullName>
    </recommendedName>
    <alternativeName>
        <fullName evidence="15">Carotenoid biosynthesis cluster protein O</fullName>
    </alternativeName>
</protein>
<feature type="domain" description="Xylanolytic transcriptional activator regulatory" evidence="18">
    <location>
        <begin position="621"/>
        <end position="694"/>
    </location>
</feature>
<feature type="transmembrane region" description="Helical" evidence="17">
    <location>
        <begin position="207"/>
        <end position="229"/>
    </location>
</feature>
<dbReference type="GO" id="GO:0008270">
    <property type="term" value="F:zinc ion binding"/>
    <property type="evidence" value="ECO:0007669"/>
    <property type="project" value="InterPro"/>
</dbReference>
<dbReference type="Pfam" id="PF04082">
    <property type="entry name" value="Fungal_trans"/>
    <property type="match status" value="1"/>
</dbReference>
<organism evidence="19 20">
    <name type="scientific">Fusarium floridanum</name>
    <dbReference type="NCBI Taxonomy" id="1325733"/>
    <lineage>
        <taxon>Eukaryota</taxon>
        <taxon>Fungi</taxon>
        <taxon>Dikarya</taxon>
        <taxon>Ascomycota</taxon>
        <taxon>Pezizomycotina</taxon>
        <taxon>Sordariomycetes</taxon>
        <taxon>Hypocreomycetidae</taxon>
        <taxon>Hypocreales</taxon>
        <taxon>Nectriaceae</taxon>
        <taxon>Fusarium</taxon>
        <taxon>Fusarium solani species complex</taxon>
    </lineage>
</organism>
<comment type="caution">
    <text evidence="19">The sequence shown here is derived from an EMBL/GenBank/DDBJ whole genome shotgun (WGS) entry which is preliminary data.</text>
</comment>
<keyword evidence="11" id="KW-0675">Receptor</keyword>
<keyword evidence="4" id="KW-0716">Sensory transduction</keyword>
<evidence type="ECO:0000256" key="5">
    <source>
        <dbReference type="ARBA" id="ARBA00022692"/>
    </source>
</evidence>
<evidence type="ECO:0000256" key="11">
    <source>
        <dbReference type="ARBA" id="ARBA00023170"/>
    </source>
</evidence>
<evidence type="ECO:0000256" key="17">
    <source>
        <dbReference type="SAM" id="Phobius"/>
    </source>
</evidence>
<dbReference type="PANTHER" id="PTHR28286:SF2">
    <property type="entry name" value="BACTERIORHODOPSIN _OPSIN, NOPA (EUROFUNG)"/>
    <property type="match status" value="1"/>
</dbReference>
<comment type="subcellular location">
    <subcellularLocation>
        <location evidence="1">Membrane</location>
        <topology evidence="1">Multi-pass membrane protein</topology>
    </subcellularLocation>
</comment>
<feature type="transmembrane region" description="Helical" evidence="17">
    <location>
        <begin position="64"/>
        <end position="82"/>
    </location>
</feature>
<evidence type="ECO:0000259" key="18">
    <source>
        <dbReference type="SMART" id="SM00906"/>
    </source>
</evidence>
<evidence type="ECO:0000256" key="14">
    <source>
        <dbReference type="ARBA" id="ARBA00069581"/>
    </source>
</evidence>
<evidence type="ECO:0000256" key="1">
    <source>
        <dbReference type="ARBA" id="ARBA00004141"/>
    </source>
</evidence>
<evidence type="ECO:0000256" key="12">
    <source>
        <dbReference type="ARBA" id="ARBA00023180"/>
    </source>
</evidence>
<evidence type="ECO:0000313" key="20">
    <source>
        <dbReference type="Proteomes" id="UP000287972"/>
    </source>
</evidence>
<proteinExistence type="inferred from homology"/>